<gene>
    <name evidence="2" type="ORF">P171DRAFT_7096</name>
</gene>
<feature type="region of interest" description="Disordered" evidence="1">
    <location>
        <begin position="447"/>
        <end position="579"/>
    </location>
</feature>
<keyword evidence="3" id="KW-1185">Reference proteome</keyword>
<feature type="compositionally biased region" description="Basic and acidic residues" evidence="1">
    <location>
        <begin position="1"/>
        <end position="11"/>
    </location>
</feature>
<dbReference type="EMBL" id="MU001492">
    <property type="protein sequence ID" value="KAF2451495.1"/>
    <property type="molecule type" value="Genomic_DNA"/>
</dbReference>
<name>A0A9P4PUB0_9PLEO</name>
<organism evidence="2 3">
    <name type="scientific">Karstenula rhodostoma CBS 690.94</name>
    <dbReference type="NCBI Taxonomy" id="1392251"/>
    <lineage>
        <taxon>Eukaryota</taxon>
        <taxon>Fungi</taxon>
        <taxon>Dikarya</taxon>
        <taxon>Ascomycota</taxon>
        <taxon>Pezizomycotina</taxon>
        <taxon>Dothideomycetes</taxon>
        <taxon>Pleosporomycetidae</taxon>
        <taxon>Pleosporales</taxon>
        <taxon>Massarineae</taxon>
        <taxon>Didymosphaeriaceae</taxon>
        <taxon>Karstenula</taxon>
    </lineage>
</organism>
<feature type="compositionally biased region" description="Low complexity" evidence="1">
    <location>
        <begin position="53"/>
        <end position="68"/>
    </location>
</feature>
<sequence>MAEQITHDVVKEAQSVGGPAPIDDTASTTNNSAGNGEAPSGPTPRDSSPSGEPNTTNATNPANTANAARSSESADGGTGNASAMTTDHQVTTDTPSNEKKEPLVNGDAGESSATESQNALGEGSVGSDTDISRPGSVDPAKQPGGHLRTNSSVKKPAAFKSVSVTKNFLAKSAVAAPVARPGDKVPSSSSVAASTVQTARPRLVAKSGGSNTPRSLGKLNGAGSGPDASKVWNKNQPIPPAPPKQFTDEELKQQYGIHLATRLQADDGGKEAKWADIDDDEDDWTPETVQWMDGTKSTVAAENQPPPPPEETKTAPKIEASLAVAKPAPAPVQVPTPSSSTQRSGVTGGTKTILKPGASAQASAGKPKGQPEKPTLVAKPSSAAPVKSPWAQLPPVEKVSPIQINTPAQQPPPRYSRDSYGYDDMPPPHALAKEIAPDDFNRAWRDERGHRELFNSHSGRYEPVGEMRRGSVRDNAYRQQPSVLQRPSQDGPAEPSAAFQTSRTSADGPSWGRRRNSSNVSGGSGRRMSFDRRGPELPLLPMNTQRRDSLSINDFDAGASGAPRHVLPNKPGPTDQPPLIESATLTQITSPNAAHVQPVSPLGSAASHDAGTPGAPSQIQNLVEVQERLLHSNIEAIRLRKQKEKEQEEKEEAERKERIRKRLEALGFTDDAKPKSKEPSPSRAPQKSPQKGKAVPAPVQSPPKPPVPTSEGEVAQYGMMKVHQAQPVRKPVSNEPTSKTGAPKSSPSPMKAQAEVQPLPLLAQSISPANDFSRESDSAKSRTGHAQTQAQQVRPAGATDDKVGQPPQGPWSSKLPPQRPVGWGSSGSSVWGPPQARDRALGNGTFGQQVTAPSQSSAATIGLPSSIKNITPQSQAAPIQQFTQQNMYPQAVPILVQGSGVPKPGPIAPPPADKGWGNFQAHIRQDDLDIRAKAERERERVGTDLRPELRETFKDQKGNTEITLHPRVGGIDPKTSQPTTTPESKHEALQAHEAPVSQGAPHQPATQGGRSSRFFPKPQPASKQESPPPPETESHPAFSGDISHPVVRMPKPSPRVRLPPTAVGPAAHAEAPVSMPPRSRLGIGARPLALTQEWQARFNSLLDKTPTAGTGSAPITRHLSSVQASLNSRPGSLAIAPSSKAPLEVRESSASATVSLPVSANRRSFIKDGSSDFTTREGAEYLLEDREFGSLPTVKVPKTAYLAANEPPVGFPPSVRQQSKYGTKFHPTSKPTLQEDKPERHDNTIDVNIRMGNLREVVTKSMSIKRKGPRGYSQQKPRRSPANGAGNASSAGQNPRTRKPANYQGQGTSSNGSSHSPAGNAWSNNRSSPAHTNPWTTKRQTPSAPVH</sequence>
<feature type="compositionally biased region" description="Basic and acidic residues" evidence="1">
    <location>
        <begin position="264"/>
        <end position="276"/>
    </location>
</feature>
<feature type="compositionally biased region" description="Polar residues" evidence="1">
    <location>
        <begin position="477"/>
        <end position="488"/>
    </location>
</feature>
<feature type="region of interest" description="Disordered" evidence="1">
    <location>
        <begin position="262"/>
        <end position="432"/>
    </location>
</feature>
<feature type="region of interest" description="Disordered" evidence="1">
    <location>
        <begin position="636"/>
        <end position="882"/>
    </location>
</feature>
<feature type="compositionally biased region" description="Polar residues" evidence="1">
    <location>
        <begin position="866"/>
        <end position="882"/>
    </location>
</feature>
<evidence type="ECO:0000256" key="1">
    <source>
        <dbReference type="SAM" id="MobiDB-lite"/>
    </source>
</evidence>
<feature type="region of interest" description="Disordered" evidence="1">
    <location>
        <begin position="592"/>
        <end position="617"/>
    </location>
</feature>
<feature type="compositionally biased region" description="Pro residues" evidence="1">
    <location>
        <begin position="699"/>
        <end position="708"/>
    </location>
</feature>
<feature type="region of interest" description="Disordered" evidence="1">
    <location>
        <begin position="1"/>
        <end position="157"/>
    </location>
</feature>
<reference evidence="2" key="1">
    <citation type="journal article" date="2020" name="Stud. Mycol.">
        <title>101 Dothideomycetes genomes: a test case for predicting lifestyles and emergence of pathogens.</title>
        <authorList>
            <person name="Haridas S."/>
            <person name="Albert R."/>
            <person name="Binder M."/>
            <person name="Bloem J."/>
            <person name="Labutti K."/>
            <person name="Salamov A."/>
            <person name="Andreopoulos B."/>
            <person name="Baker S."/>
            <person name="Barry K."/>
            <person name="Bills G."/>
            <person name="Bluhm B."/>
            <person name="Cannon C."/>
            <person name="Castanera R."/>
            <person name="Culley D."/>
            <person name="Daum C."/>
            <person name="Ezra D."/>
            <person name="Gonzalez J."/>
            <person name="Henrissat B."/>
            <person name="Kuo A."/>
            <person name="Liang C."/>
            <person name="Lipzen A."/>
            <person name="Lutzoni F."/>
            <person name="Magnuson J."/>
            <person name="Mondo S."/>
            <person name="Nolan M."/>
            <person name="Ohm R."/>
            <person name="Pangilinan J."/>
            <person name="Park H.-J."/>
            <person name="Ramirez L."/>
            <person name="Alfaro M."/>
            <person name="Sun H."/>
            <person name="Tritt A."/>
            <person name="Yoshinaga Y."/>
            <person name="Zwiers L.-H."/>
            <person name="Turgeon B."/>
            <person name="Goodwin S."/>
            <person name="Spatafora J."/>
            <person name="Crous P."/>
            <person name="Grigoriev I."/>
        </authorList>
    </citation>
    <scope>NUCLEOTIDE SEQUENCE</scope>
    <source>
        <strain evidence="2">CBS 690.94</strain>
    </source>
</reference>
<feature type="compositionally biased region" description="Low complexity" evidence="1">
    <location>
        <begin position="187"/>
        <end position="199"/>
    </location>
</feature>
<feature type="compositionally biased region" description="Basic and acidic residues" evidence="1">
    <location>
        <begin position="932"/>
        <end position="958"/>
    </location>
</feature>
<protein>
    <submittedName>
        <fullName evidence="2">Uncharacterized protein</fullName>
    </submittedName>
</protein>
<proteinExistence type="predicted"/>
<feature type="compositionally biased region" description="Polar residues" evidence="1">
    <location>
        <begin position="498"/>
        <end position="507"/>
    </location>
</feature>
<feature type="region of interest" description="Disordered" evidence="1">
    <location>
        <begin position="1257"/>
        <end position="1347"/>
    </location>
</feature>
<feature type="compositionally biased region" description="Low complexity" evidence="1">
    <location>
        <begin position="1280"/>
        <end position="1295"/>
    </location>
</feature>
<feature type="region of interest" description="Disordered" evidence="1">
    <location>
        <begin position="897"/>
        <end position="918"/>
    </location>
</feature>
<accession>A0A9P4PUB0</accession>
<feature type="compositionally biased region" description="Low complexity" evidence="1">
    <location>
        <begin position="820"/>
        <end position="834"/>
    </location>
</feature>
<feature type="region of interest" description="Disordered" evidence="1">
    <location>
        <begin position="1209"/>
        <end position="1243"/>
    </location>
</feature>
<evidence type="ECO:0000313" key="2">
    <source>
        <dbReference type="EMBL" id="KAF2451495.1"/>
    </source>
</evidence>
<feature type="compositionally biased region" description="Polar residues" evidence="1">
    <location>
        <begin position="846"/>
        <end position="859"/>
    </location>
</feature>
<feature type="compositionally biased region" description="Basic and acidic residues" evidence="1">
    <location>
        <begin position="670"/>
        <end position="680"/>
    </location>
</feature>
<feature type="region of interest" description="Disordered" evidence="1">
    <location>
        <begin position="176"/>
        <end position="246"/>
    </location>
</feature>
<feature type="compositionally biased region" description="Polar residues" evidence="1">
    <location>
        <begin position="1303"/>
        <end position="1347"/>
    </location>
</feature>
<evidence type="ECO:0000313" key="3">
    <source>
        <dbReference type="Proteomes" id="UP000799764"/>
    </source>
</evidence>
<comment type="caution">
    <text evidence="2">The sequence shown here is derived from an EMBL/GenBank/DDBJ whole genome shotgun (WGS) entry which is preliminary data.</text>
</comment>
<feature type="region of interest" description="Disordered" evidence="1">
    <location>
        <begin position="932"/>
        <end position="1079"/>
    </location>
</feature>
<feature type="compositionally biased region" description="Polar residues" evidence="1">
    <location>
        <begin position="80"/>
        <end position="95"/>
    </location>
</feature>
<feature type="compositionally biased region" description="Basic and acidic residues" evidence="1">
    <location>
        <begin position="643"/>
        <end position="657"/>
    </location>
</feature>
<dbReference type="Proteomes" id="UP000799764">
    <property type="component" value="Unassembled WGS sequence"/>
</dbReference>
<feature type="compositionally biased region" description="Polar residues" evidence="1">
    <location>
        <begin position="25"/>
        <end position="34"/>
    </location>
</feature>
<dbReference type="OrthoDB" id="5416983at2759"/>
<feature type="compositionally biased region" description="Pro residues" evidence="1">
    <location>
        <begin position="903"/>
        <end position="912"/>
    </location>
</feature>
<feature type="compositionally biased region" description="Polar residues" evidence="1">
    <location>
        <begin position="734"/>
        <end position="748"/>
    </location>
</feature>
<feature type="compositionally biased region" description="Basic and acidic residues" evidence="1">
    <location>
        <begin position="447"/>
        <end position="476"/>
    </location>
</feature>
<feature type="compositionally biased region" description="Basic and acidic residues" evidence="1">
    <location>
        <begin position="1233"/>
        <end position="1243"/>
    </location>
</feature>
<feature type="compositionally biased region" description="Low complexity" evidence="1">
    <location>
        <begin position="317"/>
        <end position="327"/>
    </location>
</feature>